<gene>
    <name evidence="1" type="ORF">JHL16_34255</name>
</gene>
<accession>A0ACC5RG94</accession>
<dbReference type="EMBL" id="JAENHL010000008">
    <property type="protein sequence ID" value="MBK1871480.1"/>
    <property type="molecule type" value="Genomic_DNA"/>
</dbReference>
<reference evidence="1" key="1">
    <citation type="submission" date="2021-01" db="EMBL/GenBank/DDBJ databases">
        <authorList>
            <person name="Sun Q."/>
        </authorList>
    </citation>
    <scope>NUCLEOTIDE SEQUENCE</scope>
    <source>
        <strain evidence="1">YIM B02566</strain>
    </source>
</reference>
<comment type="caution">
    <text evidence="1">The sequence shown here is derived from an EMBL/GenBank/DDBJ whole genome shotgun (WGS) entry which is preliminary data.</text>
</comment>
<dbReference type="Proteomes" id="UP000616151">
    <property type="component" value="Unassembled WGS sequence"/>
</dbReference>
<proteinExistence type="predicted"/>
<protein>
    <submittedName>
        <fullName evidence="1">GNAT family N-acetyltransferase</fullName>
    </submittedName>
</protein>
<evidence type="ECO:0000313" key="2">
    <source>
        <dbReference type="Proteomes" id="UP000616151"/>
    </source>
</evidence>
<sequence length="62" mass="6964">MLRAAIEHASPVVEQIMLSVVTTNQAAIALYEKFGFTPYGRETRALKIDGNYADELLMVRFC</sequence>
<name>A0ACC5RG94_9HYPH</name>
<organism evidence="1 2">
    <name type="scientific">Taklimakanibacter albus</name>
    <dbReference type="NCBI Taxonomy" id="2800327"/>
    <lineage>
        <taxon>Bacteria</taxon>
        <taxon>Pseudomonadati</taxon>
        <taxon>Pseudomonadota</taxon>
        <taxon>Alphaproteobacteria</taxon>
        <taxon>Hyphomicrobiales</taxon>
        <taxon>Aestuariivirgaceae</taxon>
        <taxon>Taklimakanibacter</taxon>
    </lineage>
</organism>
<evidence type="ECO:0000313" key="1">
    <source>
        <dbReference type="EMBL" id="MBK1871480.1"/>
    </source>
</evidence>
<keyword evidence="2" id="KW-1185">Reference proteome</keyword>